<evidence type="ECO:0000313" key="2">
    <source>
        <dbReference type="Proteomes" id="UP001172386"/>
    </source>
</evidence>
<accession>A0ACC2ZS81</accession>
<dbReference type="Proteomes" id="UP001172386">
    <property type="component" value="Unassembled WGS sequence"/>
</dbReference>
<comment type="caution">
    <text evidence="1">The sequence shown here is derived from an EMBL/GenBank/DDBJ whole genome shotgun (WGS) entry which is preliminary data.</text>
</comment>
<gene>
    <name evidence="1" type="ORF">H2198_010236</name>
</gene>
<keyword evidence="2" id="KW-1185">Reference proteome</keyword>
<reference evidence="1" key="1">
    <citation type="submission" date="2022-10" db="EMBL/GenBank/DDBJ databases">
        <title>Culturing micro-colonial fungi from biological soil crusts in the Mojave desert and describing Neophaeococcomyces mojavensis, and introducing the new genera and species Taxawa tesnikishii.</title>
        <authorList>
            <person name="Kurbessoian T."/>
            <person name="Stajich J.E."/>
        </authorList>
    </citation>
    <scope>NUCLEOTIDE SEQUENCE</scope>
    <source>
        <strain evidence="1">JES_112</strain>
    </source>
</reference>
<organism evidence="1 2">
    <name type="scientific">Neophaeococcomyces mojaviensis</name>
    <dbReference type="NCBI Taxonomy" id="3383035"/>
    <lineage>
        <taxon>Eukaryota</taxon>
        <taxon>Fungi</taxon>
        <taxon>Dikarya</taxon>
        <taxon>Ascomycota</taxon>
        <taxon>Pezizomycotina</taxon>
        <taxon>Eurotiomycetes</taxon>
        <taxon>Chaetothyriomycetidae</taxon>
        <taxon>Chaetothyriales</taxon>
        <taxon>Chaetothyriales incertae sedis</taxon>
        <taxon>Neophaeococcomyces</taxon>
    </lineage>
</organism>
<proteinExistence type="predicted"/>
<dbReference type="EMBL" id="JAPDRQ010000339">
    <property type="protein sequence ID" value="KAJ9650460.1"/>
    <property type="molecule type" value="Genomic_DNA"/>
</dbReference>
<evidence type="ECO:0000313" key="1">
    <source>
        <dbReference type="EMBL" id="KAJ9650460.1"/>
    </source>
</evidence>
<protein>
    <submittedName>
        <fullName evidence="1">Uncharacterized protein</fullName>
    </submittedName>
</protein>
<name>A0ACC2ZS81_9EURO</name>
<sequence length="295" mass="33048">MAHNTWFYKVENGTASFEPTPAFTKGQFTFTPNETDQIKEYDFFHLEYFLLSADGTIANSLGPFDEMYNNMDGWPYSRVMTEALAWAKVMYSTVLADLGQSQLPNLLLDQTLLQWSLQYPDDKIRTGLNDYSCNYTIDHNCNYDWTNFGGIAAPGTNPTADDTKFISMNESYVAYNKETGPLGTKNAQIFSQYACSVPIRKDGGTLFPAILVADLVFLQALWTLLKWVADAMVLRRDQMAMACPRHTNDYGAIAMAPVGYTGMESQQKLVGGEASREVSIHDTESGIWNGYAPVR</sequence>